<dbReference type="PANTHER" id="PTHR22809:SF5">
    <property type="entry name" value="TRNA N(3)-METHYLCYTIDINE METHYLTRANSFERASE METTL6"/>
    <property type="match status" value="1"/>
</dbReference>
<dbReference type="PANTHER" id="PTHR22809">
    <property type="entry name" value="METHYLTRANSFERASE-RELATED"/>
    <property type="match status" value="1"/>
</dbReference>
<dbReference type="EMBL" id="CAKLBY020000306">
    <property type="protein sequence ID" value="CAK7944127.1"/>
    <property type="molecule type" value="Genomic_DNA"/>
</dbReference>
<proteinExistence type="inferred from homology"/>
<evidence type="ECO:0000256" key="3">
    <source>
        <dbReference type="ARBA" id="ARBA00022679"/>
    </source>
</evidence>
<dbReference type="Pfam" id="PF08242">
    <property type="entry name" value="Methyltransf_12"/>
    <property type="match status" value="1"/>
</dbReference>
<dbReference type="Proteomes" id="UP001162060">
    <property type="component" value="Unassembled WGS sequence"/>
</dbReference>
<dbReference type="Gene3D" id="3.40.50.150">
    <property type="entry name" value="Vaccinia Virus protein VP39"/>
    <property type="match status" value="1"/>
</dbReference>
<dbReference type="CDD" id="cd02440">
    <property type="entry name" value="AdoMet_MTases"/>
    <property type="match status" value="1"/>
</dbReference>
<dbReference type="GO" id="GO:0008173">
    <property type="term" value="F:RNA methyltransferase activity"/>
    <property type="evidence" value="ECO:0007669"/>
    <property type="project" value="UniProtKB-ARBA"/>
</dbReference>
<evidence type="ECO:0000256" key="1">
    <source>
        <dbReference type="ARBA" id="ARBA00009725"/>
    </source>
</evidence>
<dbReference type="InterPro" id="IPR029063">
    <property type="entry name" value="SAM-dependent_MTases_sf"/>
</dbReference>
<dbReference type="GO" id="GO:0032259">
    <property type="term" value="P:methylation"/>
    <property type="evidence" value="ECO:0007669"/>
    <property type="project" value="UniProtKB-KW"/>
</dbReference>
<evidence type="ECO:0000256" key="2">
    <source>
        <dbReference type="ARBA" id="ARBA00022603"/>
    </source>
</evidence>
<dbReference type="InterPro" id="IPR026113">
    <property type="entry name" value="METTL2/6/8-like"/>
</dbReference>
<accession>A0AAV1VCQ0</accession>
<dbReference type="SUPFAM" id="SSF53335">
    <property type="entry name" value="S-adenosyl-L-methionine-dependent methyltransferases"/>
    <property type="match status" value="1"/>
</dbReference>
<comment type="function">
    <text evidence="4">S-adenosyl-L-methionine-dependent methyltransferase.</text>
</comment>
<evidence type="ECO:0000313" key="7">
    <source>
        <dbReference type="Proteomes" id="UP001162060"/>
    </source>
</evidence>
<gene>
    <name evidence="6" type="ORF">PM001_LOCUS29277</name>
</gene>
<dbReference type="PIRSF" id="PIRSF037755">
    <property type="entry name" value="Mettl2_prd"/>
    <property type="match status" value="1"/>
</dbReference>
<organism evidence="6 7">
    <name type="scientific">Peronospora matthiolae</name>
    <dbReference type="NCBI Taxonomy" id="2874970"/>
    <lineage>
        <taxon>Eukaryota</taxon>
        <taxon>Sar</taxon>
        <taxon>Stramenopiles</taxon>
        <taxon>Oomycota</taxon>
        <taxon>Peronosporomycetes</taxon>
        <taxon>Peronosporales</taxon>
        <taxon>Peronosporaceae</taxon>
        <taxon>Peronospora</taxon>
    </lineage>
</organism>
<reference evidence="6" key="1">
    <citation type="submission" date="2024-01" db="EMBL/GenBank/DDBJ databases">
        <authorList>
            <person name="Webb A."/>
        </authorList>
    </citation>
    <scope>NUCLEOTIDE SEQUENCE</scope>
    <source>
        <strain evidence="6">Pm1</strain>
    </source>
</reference>
<feature type="domain" description="Methyltransferase type 12" evidence="5">
    <location>
        <begin position="109"/>
        <end position="210"/>
    </location>
</feature>
<protein>
    <recommendedName>
        <fullName evidence="4">tRNA N(3)-methylcytidine methyltransferase</fullName>
        <ecNumber evidence="4">2.1.1.-</ecNumber>
    </recommendedName>
</protein>
<comment type="caution">
    <text evidence="6">The sequence shown here is derived from an EMBL/GenBank/DDBJ whole genome shotgun (WGS) entry which is preliminary data.</text>
</comment>
<dbReference type="InterPro" id="IPR013217">
    <property type="entry name" value="Methyltransf_12"/>
</dbReference>
<comment type="similarity">
    <text evidence="1 4">Belongs to the methyltransferase superfamily. METL family.</text>
</comment>
<keyword evidence="3 4" id="KW-0808">Transferase</keyword>
<dbReference type="EC" id="2.1.1.-" evidence="4"/>
<evidence type="ECO:0000256" key="4">
    <source>
        <dbReference type="PIRNR" id="PIRNR037755"/>
    </source>
</evidence>
<sequence length="311" mass="35523">MKDATNQKLEALVAKAGVPRRVLEDPELVVCDDVWTYERARLAEKHLQQDKSTIPKFWQHKYETEAAKSWDKFYRRNSSHFYKDRHYLHVVFPDLGVAPPEDGRTSTLLEVGSGVGNAALPLLEVNPALRIVAIDFAGSAIELLKQQPLYDETRVQASVCDITQDDLPAAAFAHGGVDFALCLFCLSALHPDKMKLAVNKVVAAIKPGGKVFFRDYGRYDQAQLRFRPGCKLQDNFYVRQDNTRAYYFTTEEVEDIFTSAGLVVVENEYIRRQYANRQQNVVRFRVWVHAIFEKRLTTKTPCEKQVEDDGC</sequence>
<dbReference type="AlphaFoldDB" id="A0AAV1VCQ0"/>
<name>A0AAV1VCQ0_9STRA</name>
<evidence type="ECO:0000259" key="5">
    <source>
        <dbReference type="Pfam" id="PF08242"/>
    </source>
</evidence>
<evidence type="ECO:0000313" key="6">
    <source>
        <dbReference type="EMBL" id="CAK7944127.1"/>
    </source>
</evidence>
<keyword evidence="2 4" id="KW-0489">Methyltransferase</keyword>
<dbReference type="GO" id="GO:0008757">
    <property type="term" value="F:S-adenosylmethionine-dependent methyltransferase activity"/>
    <property type="evidence" value="ECO:0007669"/>
    <property type="project" value="UniProtKB-ARBA"/>
</dbReference>